<dbReference type="AlphaFoldDB" id="A0A0H5C6T1"/>
<proteinExistence type="inferred from homology"/>
<keyword evidence="4" id="KW-0560">Oxidoreductase</keyword>
<dbReference type="InterPro" id="IPR013740">
    <property type="entry name" value="Redoxin"/>
</dbReference>
<dbReference type="SUPFAM" id="SSF52833">
    <property type="entry name" value="Thioredoxin-like"/>
    <property type="match status" value="1"/>
</dbReference>
<sequence length="164" mass="17886">MAISVNSSLPTSYTLYYIDAKSNEPTPLKIEELFKGTYIIVGVPAAFSPACSEHHIPSYIDQLKAFSAKSARIIVVNRDNLFAQRAWAKTFGVEDHQDQIIFASDVGLKFITELDLTTIEVEPLGEVSSRFALIAKDGVVAYVGQEKTVGDVTVSSAETVLKSL</sequence>
<dbReference type="GO" id="GO:0005739">
    <property type="term" value="C:mitochondrion"/>
    <property type="evidence" value="ECO:0007669"/>
    <property type="project" value="TreeGrafter"/>
</dbReference>
<reference evidence="9" key="1">
    <citation type="journal article" date="2015" name="J. Biotechnol.">
        <title>The structure of the Cyberlindnera jadinii genome and its relation to Candida utilis analyzed by the occurrence of single nucleotide polymorphisms.</title>
        <authorList>
            <person name="Rupp O."/>
            <person name="Brinkrolf K."/>
            <person name="Buerth C."/>
            <person name="Kunigo M."/>
            <person name="Schneider J."/>
            <person name="Jaenicke S."/>
            <person name="Goesmann A."/>
            <person name="Puehler A."/>
            <person name="Jaeger K.-E."/>
            <person name="Ernst J.F."/>
        </authorList>
    </citation>
    <scope>NUCLEOTIDE SEQUENCE [LARGE SCALE GENOMIC DNA]</scope>
    <source>
        <strain evidence="9">ATCC 18201 / CBS 1600 / BCRC 20928 / JCM 3617 / NBRC 0987 / NRRL Y-1542</strain>
    </source>
</reference>
<evidence type="ECO:0000256" key="2">
    <source>
        <dbReference type="ARBA" id="ARBA00022559"/>
    </source>
</evidence>
<dbReference type="Proteomes" id="UP000038830">
    <property type="component" value="Unassembled WGS sequence"/>
</dbReference>
<name>A0A0H5C6T1_CYBJN</name>
<evidence type="ECO:0000256" key="6">
    <source>
        <dbReference type="PIRSR" id="PIRSR637944-1"/>
    </source>
</evidence>
<evidence type="ECO:0000259" key="7">
    <source>
        <dbReference type="PROSITE" id="PS51352"/>
    </source>
</evidence>
<evidence type="ECO:0000256" key="3">
    <source>
        <dbReference type="ARBA" id="ARBA00022862"/>
    </source>
</evidence>
<evidence type="ECO:0000313" key="8">
    <source>
        <dbReference type="EMBL" id="CEP23748.1"/>
    </source>
</evidence>
<evidence type="ECO:0000256" key="5">
    <source>
        <dbReference type="ARBA" id="ARBA00023284"/>
    </source>
</evidence>
<dbReference type="PANTHER" id="PTHR10430:SF16">
    <property type="entry name" value="PEROXIREDOXIN-5, MITOCHONDRIAL"/>
    <property type="match status" value="1"/>
</dbReference>
<comment type="similarity">
    <text evidence="1">Belongs to the peroxiredoxin family. Prx5 subfamily.</text>
</comment>
<dbReference type="GO" id="GO:0034599">
    <property type="term" value="P:cellular response to oxidative stress"/>
    <property type="evidence" value="ECO:0007669"/>
    <property type="project" value="InterPro"/>
</dbReference>
<evidence type="ECO:0000256" key="4">
    <source>
        <dbReference type="ARBA" id="ARBA00023002"/>
    </source>
</evidence>
<dbReference type="GO" id="GO:0042744">
    <property type="term" value="P:hydrogen peroxide catabolic process"/>
    <property type="evidence" value="ECO:0007669"/>
    <property type="project" value="TreeGrafter"/>
</dbReference>
<accession>A0A0H5C6T1</accession>
<keyword evidence="3" id="KW-0049">Antioxidant</keyword>
<feature type="domain" description="Thioredoxin" evidence="7">
    <location>
        <begin position="3"/>
        <end position="164"/>
    </location>
</feature>
<dbReference type="GO" id="GO:0005777">
    <property type="term" value="C:peroxisome"/>
    <property type="evidence" value="ECO:0007669"/>
    <property type="project" value="TreeGrafter"/>
</dbReference>
<dbReference type="Pfam" id="PF08534">
    <property type="entry name" value="Redoxin"/>
    <property type="match status" value="1"/>
</dbReference>
<evidence type="ECO:0000256" key="1">
    <source>
        <dbReference type="ARBA" id="ARBA00010505"/>
    </source>
</evidence>
<dbReference type="PANTHER" id="PTHR10430">
    <property type="entry name" value="PEROXIREDOXIN"/>
    <property type="match status" value="1"/>
</dbReference>
<dbReference type="EMBL" id="CDQK01000005">
    <property type="protein sequence ID" value="CEP23748.1"/>
    <property type="molecule type" value="Genomic_DNA"/>
</dbReference>
<keyword evidence="2" id="KW-0575">Peroxidase</keyword>
<feature type="active site" description="Cysteine sulfenic acid (-SOH) intermediate" evidence="6">
    <location>
        <position position="51"/>
    </location>
</feature>
<dbReference type="PROSITE" id="PS51352">
    <property type="entry name" value="THIOREDOXIN_2"/>
    <property type="match status" value="1"/>
</dbReference>
<gene>
    <name evidence="8" type="primary">AHP1</name>
    <name evidence="8" type="ORF">BN1211_4404</name>
</gene>
<dbReference type="InterPro" id="IPR036249">
    <property type="entry name" value="Thioredoxin-like_sf"/>
</dbReference>
<dbReference type="InterPro" id="IPR013766">
    <property type="entry name" value="Thioredoxin_domain"/>
</dbReference>
<dbReference type="Gene3D" id="3.40.30.10">
    <property type="entry name" value="Glutaredoxin"/>
    <property type="match status" value="1"/>
</dbReference>
<dbReference type="InterPro" id="IPR037944">
    <property type="entry name" value="PRX5-like"/>
</dbReference>
<evidence type="ECO:0000313" key="9">
    <source>
        <dbReference type="Proteomes" id="UP000038830"/>
    </source>
</evidence>
<dbReference type="GO" id="GO:0008379">
    <property type="term" value="F:thioredoxin peroxidase activity"/>
    <property type="evidence" value="ECO:0007669"/>
    <property type="project" value="InterPro"/>
</dbReference>
<protein>
    <submittedName>
        <fullName evidence="8">AHP1 protein</fullName>
    </submittedName>
</protein>
<organism evidence="8 9">
    <name type="scientific">Cyberlindnera jadinii (strain ATCC 18201 / CBS 1600 / BCRC 20928 / JCM 3617 / NBRC 0987 / NRRL Y-1542)</name>
    <name type="common">Torula yeast</name>
    <name type="synonym">Candida utilis</name>
    <dbReference type="NCBI Taxonomy" id="983966"/>
    <lineage>
        <taxon>Eukaryota</taxon>
        <taxon>Fungi</taxon>
        <taxon>Dikarya</taxon>
        <taxon>Ascomycota</taxon>
        <taxon>Saccharomycotina</taxon>
        <taxon>Saccharomycetes</taxon>
        <taxon>Phaffomycetales</taxon>
        <taxon>Phaffomycetaceae</taxon>
        <taxon>Cyberlindnera</taxon>
    </lineage>
</organism>
<keyword evidence="5" id="KW-0676">Redox-active center</keyword>
<dbReference type="GO" id="GO:0045454">
    <property type="term" value="P:cell redox homeostasis"/>
    <property type="evidence" value="ECO:0007669"/>
    <property type="project" value="TreeGrafter"/>
</dbReference>